<dbReference type="CDD" id="cd00761">
    <property type="entry name" value="Glyco_tranf_GTA_type"/>
    <property type="match status" value="1"/>
</dbReference>
<dbReference type="SUPFAM" id="SSF53448">
    <property type="entry name" value="Nucleotide-diphospho-sugar transferases"/>
    <property type="match status" value="1"/>
</dbReference>
<comment type="caution">
    <text evidence="2">The sequence shown here is derived from an EMBL/GenBank/DDBJ whole genome shotgun (WGS) entry which is preliminary data.</text>
</comment>
<feature type="domain" description="Glycosyltransferase 2-like" evidence="1">
    <location>
        <begin position="5"/>
        <end position="141"/>
    </location>
</feature>
<evidence type="ECO:0000259" key="1">
    <source>
        <dbReference type="Pfam" id="PF00535"/>
    </source>
</evidence>
<keyword evidence="2" id="KW-0808">Transferase</keyword>
<name>A0A5C8GN51_9BACT</name>
<reference evidence="3" key="1">
    <citation type="submission" date="2019-05" db="EMBL/GenBank/DDBJ databases">
        <title>Prevotella brunnea sp. nov., isolated from a wound of a patient.</title>
        <authorList>
            <person name="Buhl M."/>
        </authorList>
    </citation>
    <scope>NUCLEOTIDE SEQUENCE [LARGE SCALE GENOMIC DNA]</scope>
    <source>
        <strain evidence="3">A2672</strain>
    </source>
</reference>
<dbReference type="EMBL" id="SDIK01000036">
    <property type="protein sequence ID" value="TXJ62226.1"/>
    <property type="molecule type" value="Genomic_DNA"/>
</dbReference>
<dbReference type="RefSeq" id="WP_130829192.1">
    <property type="nucleotide sequence ID" value="NZ_SDIK01000036.1"/>
</dbReference>
<dbReference type="AlphaFoldDB" id="A0A5C8GN51"/>
<dbReference type="GO" id="GO:0016758">
    <property type="term" value="F:hexosyltransferase activity"/>
    <property type="evidence" value="ECO:0007669"/>
    <property type="project" value="UniProtKB-ARBA"/>
</dbReference>
<evidence type="ECO:0000313" key="3">
    <source>
        <dbReference type="Proteomes" id="UP000321612"/>
    </source>
</evidence>
<dbReference type="PANTHER" id="PTHR22916:SF3">
    <property type="entry name" value="UDP-GLCNAC:BETAGAL BETA-1,3-N-ACETYLGLUCOSAMINYLTRANSFERASE-LIKE PROTEIN 1"/>
    <property type="match status" value="1"/>
</dbReference>
<sequence>MVKISVLIAVYNTGKYLSTCLNSLLGQTLKQIEIICIDDASTDDSVRILKDYAEKDERIKLICLSENQGIAHARNEGLKRANGEIICFVDSDDWLAENALEKIWRIYEKHPSTDSVLFNAIYYYNEERQEQFPMETFEVMSGYDAFVASLTWEIHGIYAVRREIHLKYPYDETCRTYSDENITRLHYLASREVRLSDGKYYYRQHASSVTHCINGKRFDYLRANESMKRQLLQLNVSEDIINLYENVRWRILIGTYMFYFVHRNELPKQSAAEGLKLIHKTWHNIEQKRLDKRLTRKFGYMPLRLSWWVFRLQEEIYFTLRGWMGKNTH</sequence>
<proteinExistence type="predicted"/>
<dbReference type="InterPro" id="IPR029044">
    <property type="entry name" value="Nucleotide-diphossugar_trans"/>
</dbReference>
<dbReference type="Gene3D" id="3.90.550.10">
    <property type="entry name" value="Spore Coat Polysaccharide Biosynthesis Protein SpsA, Chain A"/>
    <property type="match status" value="1"/>
</dbReference>
<gene>
    <name evidence="2" type="ORF">ETF27_05465</name>
</gene>
<dbReference type="OrthoDB" id="1114838at2"/>
<keyword evidence="3" id="KW-1185">Reference proteome</keyword>
<dbReference type="Proteomes" id="UP000321612">
    <property type="component" value="Unassembled WGS sequence"/>
</dbReference>
<dbReference type="InterPro" id="IPR001173">
    <property type="entry name" value="Glyco_trans_2-like"/>
</dbReference>
<evidence type="ECO:0000313" key="2">
    <source>
        <dbReference type="EMBL" id="TXJ62226.1"/>
    </source>
</evidence>
<accession>A0A5C8GN51</accession>
<protein>
    <submittedName>
        <fullName evidence="2">Glycosyltransferase family 2 protein</fullName>
    </submittedName>
</protein>
<dbReference type="Pfam" id="PF00535">
    <property type="entry name" value="Glycos_transf_2"/>
    <property type="match status" value="1"/>
</dbReference>
<organism evidence="2 3">
    <name type="scientific">Prevotella brunnea</name>
    <dbReference type="NCBI Taxonomy" id="2508867"/>
    <lineage>
        <taxon>Bacteria</taxon>
        <taxon>Pseudomonadati</taxon>
        <taxon>Bacteroidota</taxon>
        <taxon>Bacteroidia</taxon>
        <taxon>Bacteroidales</taxon>
        <taxon>Prevotellaceae</taxon>
        <taxon>Prevotella</taxon>
    </lineage>
</organism>
<dbReference type="PANTHER" id="PTHR22916">
    <property type="entry name" value="GLYCOSYLTRANSFERASE"/>
    <property type="match status" value="1"/>
</dbReference>